<comment type="caution">
    <text evidence="1">The sequence shown here is derived from an EMBL/GenBank/DDBJ whole genome shotgun (WGS) entry which is preliminary data.</text>
</comment>
<protein>
    <submittedName>
        <fullName evidence="1">Uncharacterized protein</fullName>
    </submittedName>
</protein>
<proteinExistence type="predicted"/>
<name>A0A0C2MZ32_THEKT</name>
<reference evidence="1 2" key="1">
    <citation type="journal article" date="2014" name="Genome Biol. Evol.">
        <title>The genome of the myxosporean Thelohanellus kitauei shows adaptations to nutrient acquisition within its fish host.</title>
        <authorList>
            <person name="Yang Y."/>
            <person name="Xiong J."/>
            <person name="Zhou Z."/>
            <person name="Huo F."/>
            <person name="Miao W."/>
            <person name="Ran C."/>
            <person name="Liu Y."/>
            <person name="Zhang J."/>
            <person name="Feng J."/>
            <person name="Wang M."/>
            <person name="Wang M."/>
            <person name="Wang L."/>
            <person name="Yao B."/>
        </authorList>
    </citation>
    <scope>NUCLEOTIDE SEQUENCE [LARGE SCALE GENOMIC DNA]</scope>
    <source>
        <strain evidence="1">Wuqing</strain>
    </source>
</reference>
<keyword evidence="2" id="KW-1185">Reference proteome</keyword>
<dbReference type="Proteomes" id="UP000031668">
    <property type="component" value="Unassembled WGS sequence"/>
</dbReference>
<accession>A0A0C2MZ32</accession>
<organism evidence="1 2">
    <name type="scientific">Thelohanellus kitauei</name>
    <name type="common">Myxosporean</name>
    <dbReference type="NCBI Taxonomy" id="669202"/>
    <lineage>
        <taxon>Eukaryota</taxon>
        <taxon>Metazoa</taxon>
        <taxon>Cnidaria</taxon>
        <taxon>Myxozoa</taxon>
        <taxon>Myxosporea</taxon>
        <taxon>Bivalvulida</taxon>
        <taxon>Platysporina</taxon>
        <taxon>Myxobolidae</taxon>
        <taxon>Thelohanellus</taxon>
    </lineage>
</organism>
<gene>
    <name evidence="1" type="ORF">RF11_05370</name>
</gene>
<evidence type="ECO:0000313" key="2">
    <source>
        <dbReference type="Proteomes" id="UP000031668"/>
    </source>
</evidence>
<evidence type="ECO:0000313" key="1">
    <source>
        <dbReference type="EMBL" id="KII66907.1"/>
    </source>
</evidence>
<dbReference type="AlphaFoldDB" id="A0A0C2MZ32"/>
<sequence length="144" mass="17260">MAITAINDILRELASMYKYFPRNILTSMEALEFVIAKHKQSLDFLKYFGINPEKRFHDDEFMDWQTFDHCAIAKESLFQYRQGKLNRLIRWFSRVIPNFHECLISQIRELYEDIRWFIVDKVKVVSILNFDGVIACVMIDKELN</sequence>
<dbReference type="EMBL" id="JWZT01003384">
    <property type="protein sequence ID" value="KII66907.1"/>
    <property type="molecule type" value="Genomic_DNA"/>
</dbReference>